<evidence type="ECO:0000313" key="9">
    <source>
        <dbReference type="EMBL" id="PIR94316.1"/>
    </source>
</evidence>
<evidence type="ECO:0000313" key="10">
    <source>
        <dbReference type="Proteomes" id="UP000229901"/>
    </source>
</evidence>
<dbReference type="PANTHER" id="PTHR46101">
    <property type="match status" value="1"/>
</dbReference>
<feature type="region of interest" description="Disordered" evidence="8">
    <location>
        <begin position="1"/>
        <end position="27"/>
    </location>
</feature>
<dbReference type="GO" id="GO:0016831">
    <property type="term" value="F:carboxy-lyase activity"/>
    <property type="evidence" value="ECO:0007669"/>
    <property type="project" value="UniProtKB-KW"/>
</dbReference>
<organism evidence="9 10">
    <name type="scientific">Candidatus Falkowbacteria bacterium CG10_big_fil_rev_8_21_14_0_10_39_11</name>
    <dbReference type="NCBI Taxonomy" id="1974565"/>
    <lineage>
        <taxon>Bacteria</taxon>
        <taxon>Candidatus Falkowiibacteriota</taxon>
    </lineage>
</organism>
<dbReference type="AlphaFoldDB" id="A0A2H0V5E1"/>
<feature type="modified residue" description="N6-(pyridoxal phosphate)lysine" evidence="6">
    <location>
        <position position="301"/>
    </location>
</feature>
<dbReference type="PANTHER" id="PTHR46101:SF2">
    <property type="entry name" value="SERINE DECARBOXYLASE"/>
    <property type="match status" value="1"/>
</dbReference>
<evidence type="ECO:0000256" key="2">
    <source>
        <dbReference type="ARBA" id="ARBA00009533"/>
    </source>
</evidence>
<dbReference type="Proteomes" id="UP000229901">
    <property type="component" value="Unassembled WGS sequence"/>
</dbReference>
<dbReference type="InterPro" id="IPR051151">
    <property type="entry name" value="Group_II_Decarboxylase"/>
</dbReference>
<dbReference type="EMBL" id="PFAP01000011">
    <property type="protein sequence ID" value="PIR94316.1"/>
    <property type="molecule type" value="Genomic_DNA"/>
</dbReference>
<dbReference type="InterPro" id="IPR002129">
    <property type="entry name" value="PyrdxlP-dep_de-COase"/>
</dbReference>
<sequence>MRKARKPKGIHVKDCSWPIQPRKPKTQIEKIKSPYQEEKPPMCYPGTPLSPETLESSTALLAKQINNIGSHTHIKIDASGKLKFKPGEGGFETVQKIEAQAIWMMASVLGGTPQNSDGYFCGGGTESNLMGLWVGREWLRKHPDPFNKGIAILTTPLVHYSIVKAVEMLDIGHHHTRICNRCNHNHHFMPDTNGNGVNYVGMNGAGEMDMPSLNKRIRQKVKEGFRRFIVVATVGTTTMGSIDPVEKIADIMETHRRQLGINFYIHVDASFAGFTVPFVRPTLNFGFEIPGVRSITVDGDKMGQLPYPAGIFLCRKDLMSLVGRDVNYVRGHNDSTFSGSRTCLAPVLAYHQFQNQGQIGQRQYVQSCLDLRDYFIRLLQEKASHFVKILPFSKWVNFAPIEINFPAFSNFHGTNSGIPTFITDEDGDKDDLPTKLRSLNQELKDYHLRSDFFPEDPQDTHSCPRIVYKICIMPHHTTKNLGVFVDDLVKCYDQWVLATQSK</sequence>
<dbReference type="Gene3D" id="3.40.640.10">
    <property type="entry name" value="Type I PLP-dependent aspartate aminotransferase-like (Major domain)"/>
    <property type="match status" value="1"/>
</dbReference>
<keyword evidence="3" id="KW-0210">Decarboxylase</keyword>
<keyword evidence="4 6" id="KW-0663">Pyridoxal phosphate</keyword>
<comment type="caution">
    <text evidence="9">The sequence shown here is derived from an EMBL/GenBank/DDBJ whole genome shotgun (WGS) entry which is preliminary data.</text>
</comment>
<dbReference type="GO" id="GO:0030170">
    <property type="term" value="F:pyridoxal phosphate binding"/>
    <property type="evidence" value="ECO:0007669"/>
    <property type="project" value="InterPro"/>
</dbReference>
<evidence type="ECO:0000256" key="6">
    <source>
        <dbReference type="PIRSR" id="PIRSR602129-50"/>
    </source>
</evidence>
<gene>
    <name evidence="9" type="ORF">COT97_02395</name>
</gene>
<name>A0A2H0V5E1_9BACT</name>
<accession>A0A2H0V5E1</accession>
<comment type="similarity">
    <text evidence="2 7">Belongs to the group II decarboxylase family.</text>
</comment>
<evidence type="ECO:0000256" key="1">
    <source>
        <dbReference type="ARBA" id="ARBA00001933"/>
    </source>
</evidence>
<reference evidence="10" key="1">
    <citation type="submission" date="2017-09" db="EMBL/GenBank/DDBJ databases">
        <title>Depth-based differentiation of microbial function through sediment-hosted aquifers and enrichment of novel symbionts in the deep terrestrial subsurface.</title>
        <authorList>
            <person name="Probst A.J."/>
            <person name="Ladd B."/>
            <person name="Jarett J.K."/>
            <person name="Geller-Mcgrath D.E."/>
            <person name="Sieber C.M.K."/>
            <person name="Emerson J.B."/>
            <person name="Anantharaman K."/>
            <person name="Thomas B.C."/>
            <person name="Malmstrom R."/>
            <person name="Stieglmeier M."/>
            <person name="Klingl A."/>
            <person name="Woyke T."/>
            <person name="Ryan C.M."/>
            <person name="Banfield J.F."/>
        </authorList>
    </citation>
    <scope>NUCLEOTIDE SEQUENCE [LARGE SCALE GENOMIC DNA]</scope>
</reference>
<comment type="cofactor">
    <cofactor evidence="1 6 7">
        <name>pyridoxal 5'-phosphate</name>
        <dbReference type="ChEBI" id="CHEBI:597326"/>
    </cofactor>
</comment>
<dbReference type="Pfam" id="PF00282">
    <property type="entry name" value="Pyridoxal_deC"/>
    <property type="match status" value="1"/>
</dbReference>
<protein>
    <submittedName>
        <fullName evidence="9">Uncharacterized protein</fullName>
    </submittedName>
</protein>
<proteinExistence type="inferred from homology"/>
<evidence type="ECO:0000256" key="8">
    <source>
        <dbReference type="SAM" id="MobiDB-lite"/>
    </source>
</evidence>
<evidence type="ECO:0000256" key="5">
    <source>
        <dbReference type="ARBA" id="ARBA00023239"/>
    </source>
</evidence>
<evidence type="ECO:0000256" key="7">
    <source>
        <dbReference type="RuleBase" id="RU000382"/>
    </source>
</evidence>
<evidence type="ECO:0000256" key="3">
    <source>
        <dbReference type="ARBA" id="ARBA00022793"/>
    </source>
</evidence>
<keyword evidence="5 7" id="KW-0456">Lyase</keyword>
<feature type="compositionally biased region" description="Basic residues" evidence="8">
    <location>
        <begin position="1"/>
        <end position="10"/>
    </location>
</feature>
<dbReference type="InterPro" id="IPR015424">
    <property type="entry name" value="PyrdxlP-dep_Trfase"/>
</dbReference>
<dbReference type="GO" id="GO:0019752">
    <property type="term" value="P:carboxylic acid metabolic process"/>
    <property type="evidence" value="ECO:0007669"/>
    <property type="project" value="InterPro"/>
</dbReference>
<dbReference type="InterPro" id="IPR015421">
    <property type="entry name" value="PyrdxlP-dep_Trfase_major"/>
</dbReference>
<evidence type="ECO:0000256" key="4">
    <source>
        <dbReference type="ARBA" id="ARBA00022898"/>
    </source>
</evidence>
<dbReference type="SUPFAM" id="SSF53383">
    <property type="entry name" value="PLP-dependent transferases"/>
    <property type="match status" value="1"/>
</dbReference>